<evidence type="ECO:0000313" key="1">
    <source>
        <dbReference type="EMBL" id="AOS84660.1"/>
    </source>
</evidence>
<dbReference type="Proteomes" id="UP000095185">
    <property type="component" value="Chromosome"/>
</dbReference>
<reference evidence="1" key="1">
    <citation type="submission" date="2016-09" db="EMBL/GenBank/DDBJ databases">
        <title>Genome sequence of Chlorobaculum limnaeum.</title>
        <authorList>
            <person name="Liu Z."/>
            <person name="Tank M."/>
            <person name="Bryant D.A."/>
        </authorList>
    </citation>
    <scope>NUCLEOTIDE SEQUENCE [LARGE SCALE GENOMIC DNA]</scope>
    <source>
        <strain evidence="1">DSM 1677</strain>
    </source>
</reference>
<dbReference type="EMBL" id="CP017305">
    <property type="protein sequence ID" value="AOS84660.1"/>
    <property type="molecule type" value="Genomic_DNA"/>
</dbReference>
<dbReference type="KEGG" id="clz:BIU88_11270"/>
<sequence length="120" mass="13570">MMDDMIPMVEKAIETSSHWQDSGWPVAFGNRQVEVSSLKAAESLPKNAVYREEAINYWRQARLTGQDTAESGKKALEALKKGNLGDVHDALYLCQYLELPFEAVAKTWRPVYEAFMARCA</sequence>
<organism evidence="1 2">
    <name type="scientific">Chlorobaculum limnaeum</name>
    <dbReference type="NCBI Taxonomy" id="274537"/>
    <lineage>
        <taxon>Bacteria</taxon>
        <taxon>Pseudomonadati</taxon>
        <taxon>Chlorobiota</taxon>
        <taxon>Chlorobiia</taxon>
        <taxon>Chlorobiales</taxon>
        <taxon>Chlorobiaceae</taxon>
        <taxon>Chlorobaculum</taxon>
    </lineage>
</organism>
<keyword evidence="2" id="KW-1185">Reference proteome</keyword>
<dbReference type="RefSeq" id="WP_069810851.1">
    <property type="nucleotide sequence ID" value="NZ_CP017305.1"/>
</dbReference>
<dbReference type="OrthoDB" id="8480940at2"/>
<protein>
    <submittedName>
        <fullName evidence="1">Uncharacterized protein</fullName>
    </submittedName>
</protein>
<accession>A0A1D8D0D5</accession>
<name>A0A1D8D0D5_CHLLM</name>
<evidence type="ECO:0000313" key="2">
    <source>
        <dbReference type="Proteomes" id="UP000095185"/>
    </source>
</evidence>
<gene>
    <name evidence="1" type="ORF">BIU88_11270</name>
</gene>
<proteinExistence type="predicted"/>
<dbReference type="STRING" id="274537.BIU88_11270"/>
<dbReference type="AlphaFoldDB" id="A0A1D8D0D5"/>